<name>A0A2K1YY26_POPTR</name>
<dbReference type="EMBL" id="CM009299">
    <property type="protein sequence ID" value="PNT17930.1"/>
    <property type="molecule type" value="Genomic_DNA"/>
</dbReference>
<dbReference type="AlphaFoldDB" id="A0A2K1YY26"/>
<keyword evidence="2" id="KW-1185">Reference proteome</keyword>
<evidence type="ECO:0000313" key="1">
    <source>
        <dbReference type="EMBL" id="PNT17930.1"/>
    </source>
</evidence>
<gene>
    <name evidence="1" type="ORF">POPTR_010G215400</name>
</gene>
<reference evidence="1 2" key="1">
    <citation type="journal article" date="2006" name="Science">
        <title>The genome of black cottonwood, Populus trichocarpa (Torr. &amp; Gray).</title>
        <authorList>
            <person name="Tuskan G.A."/>
            <person name="Difazio S."/>
            <person name="Jansson S."/>
            <person name="Bohlmann J."/>
            <person name="Grigoriev I."/>
            <person name="Hellsten U."/>
            <person name="Putnam N."/>
            <person name="Ralph S."/>
            <person name="Rombauts S."/>
            <person name="Salamov A."/>
            <person name="Schein J."/>
            <person name="Sterck L."/>
            <person name="Aerts A."/>
            <person name="Bhalerao R.R."/>
            <person name="Bhalerao R.P."/>
            <person name="Blaudez D."/>
            <person name="Boerjan W."/>
            <person name="Brun A."/>
            <person name="Brunner A."/>
            <person name="Busov V."/>
            <person name="Campbell M."/>
            <person name="Carlson J."/>
            <person name="Chalot M."/>
            <person name="Chapman J."/>
            <person name="Chen G.L."/>
            <person name="Cooper D."/>
            <person name="Coutinho P.M."/>
            <person name="Couturier J."/>
            <person name="Covert S."/>
            <person name="Cronk Q."/>
            <person name="Cunningham R."/>
            <person name="Davis J."/>
            <person name="Degroeve S."/>
            <person name="Dejardin A."/>
            <person name="Depamphilis C."/>
            <person name="Detter J."/>
            <person name="Dirks B."/>
            <person name="Dubchak I."/>
            <person name="Duplessis S."/>
            <person name="Ehlting J."/>
            <person name="Ellis B."/>
            <person name="Gendler K."/>
            <person name="Goodstein D."/>
            <person name="Gribskov M."/>
            <person name="Grimwood J."/>
            <person name="Groover A."/>
            <person name="Gunter L."/>
            <person name="Hamberger B."/>
            <person name="Heinze B."/>
            <person name="Helariutta Y."/>
            <person name="Henrissat B."/>
            <person name="Holligan D."/>
            <person name="Holt R."/>
            <person name="Huang W."/>
            <person name="Islam-Faridi N."/>
            <person name="Jones S."/>
            <person name="Jones-Rhoades M."/>
            <person name="Jorgensen R."/>
            <person name="Joshi C."/>
            <person name="Kangasjarvi J."/>
            <person name="Karlsson J."/>
            <person name="Kelleher C."/>
            <person name="Kirkpatrick R."/>
            <person name="Kirst M."/>
            <person name="Kohler A."/>
            <person name="Kalluri U."/>
            <person name="Larimer F."/>
            <person name="Leebens-Mack J."/>
            <person name="Leple J.C."/>
            <person name="Locascio P."/>
            <person name="Lou Y."/>
            <person name="Lucas S."/>
            <person name="Martin F."/>
            <person name="Montanini B."/>
            <person name="Napoli C."/>
            <person name="Nelson D.R."/>
            <person name="Nelson C."/>
            <person name="Nieminen K."/>
            <person name="Nilsson O."/>
            <person name="Pereda V."/>
            <person name="Peter G."/>
            <person name="Philippe R."/>
            <person name="Pilate G."/>
            <person name="Poliakov A."/>
            <person name="Razumovskaya J."/>
            <person name="Richardson P."/>
            <person name="Rinaldi C."/>
            <person name="Ritland K."/>
            <person name="Rouze P."/>
            <person name="Ryaboy D."/>
            <person name="Schmutz J."/>
            <person name="Schrader J."/>
            <person name="Segerman B."/>
            <person name="Shin H."/>
            <person name="Siddiqui A."/>
            <person name="Sterky F."/>
            <person name="Terry A."/>
            <person name="Tsai C.J."/>
            <person name="Uberbacher E."/>
            <person name="Unneberg P."/>
            <person name="Vahala J."/>
            <person name="Wall K."/>
            <person name="Wessler S."/>
            <person name="Yang G."/>
            <person name="Yin T."/>
            <person name="Douglas C."/>
            <person name="Marra M."/>
            <person name="Sandberg G."/>
            <person name="Van de Peer Y."/>
            <person name="Rokhsar D."/>
        </authorList>
    </citation>
    <scope>NUCLEOTIDE SEQUENCE [LARGE SCALE GENOMIC DNA]</scope>
    <source>
        <strain evidence="2">cv. Nisqually</strain>
    </source>
</reference>
<sequence>MRTITIKNYKNINYKTSHRVHDCVYINGNENSTWTRYHRIPIKIAPALMSFVFVTVKEHKNHNSCSHGKN</sequence>
<organism evidence="1 2">
    <name type="scientific">Populus trichocarpa</name>
    <name type="common">Western balsam poplar</name>
    <name type="synonym">Populus balsamifera subsp. trichocarpa</name>
    <dbReference type="NCBI Taxonomy" id="3694"/>
    <lineage>
        <taxon>Eukaryota</taxon>
        <taxon>Viridiplantae</taxon>
        <taxon>Streptophyta</taxon>
        <taxon>Embryophyta</taxon>
        <taxon>Tracheophyta</taxon>
        <taxon>Spermatophyta</taxon>
        <taxon>Magnoliopsida</taxon>
        <taxon>eudicotyledons</taxon>
        <taxon>Gunneridae</taxon>
        <taxon>Pentapetalae</taxon>
        <taxon>rosids</taxon>
        <taxon>fabids</taxon>
        <taxon>Malpighiales</taxon>
        <taxon>Salicaceae</taxon>
        <taxon>Saliceae</taxon>
        <taxon>Populus</taxon>
    </lineage>
</organism>
<dbReference type="InParanoid" id="A0A2K1YY26"/>
<dbReference type="Proteomes" id="UP000006729">
    <property type="component" value="Chromosome 10"/>
</dbReference>
<evidence type="ECO:0000313" key="2">
    <source>
        <dbReference type="Proteomes" id="UP000006729"/>
    </source>
</evidence>
<protein>
    <submittedName>
        <fullName evidence="1">Uncharacterized protein</fullName>
    </submittedName>
</protein>
<proteinExistence type="predicted"/>
<accession>A0A2K1YY26</accession>